<evidence type="ECO:0000259" key="13">
    <source>
        <dbReference type="Pfam" id="PF03800"/>
    </source>
</evidence>
<feature type="coiled-coil region" evidence="12">
    <location>
        <begin position="377"/>
        <end position="404"/>
    </location>
</feature>
<evidence type="ECO:0000256" key="8">
    <source>
        <dbReference type="ARBA" id="ARBA00023054"/>
    </source>
</evidence>
<reference evidence="15 16" key="1">
    <citation type="journal article" date="2015" name="Genome Biol. Evol.">
        <title>Comparative Genomics of a Bacterivorous Green Alga Reveals Evolutionary Causalities and Consequences of Phago-Mixotrophic Mode of Nutrition.</title>
        <authorList>
            <person name="Burns J.A."/>
            <person name="Paasch A."/>
            <person name="Narechania A."/>
            <person name="Kim E."/>
        </authorList>
    </citation>
    <scope>NUCLEOTIDE SEQUENCE [LARGE SCALE GENOMIC DNA]</scope>
    <source>
        <strain evidence="15 16">PLY_AMNH</strain>
    </source>
</reference>
<protein>
    <recommendedName>
        <fullName evidence="17">Kinetochore protein NUF2</fullName>
    </recommendedName>
</protein>
<keyword evidence="16" id="KW-1185">Reference proteome</keyword>
<dbReference type="PANTHER" id="PTHR21650">
    <property type="entry name" value="MEMBRALIN/KINETOCHORE PROTEIN NUF2"/>
    <property type="match status" value="1"/>
</dbReference>
<dbReference type="Pfam" id="PF18595">
    <property type="entry name" value="Nuf2_DHR10-like"/>
    <property type="match status" value="1"/>
</dbReference>
<evidence type="ECO:0000256" key="4">
    <source>
        <dbReference type="ARBA" id="ARBA00022454"/>
    </source>
</evidence>
<dbReference type="GO" id="GO:0051315">
    <property type="term" value="P:attachment of mitotic spindle microtubules to kinetochore"/>
    <property type="evidence" value="ECO:0007669"/>
    <property type="project" value="TreeGrafter"/>
</dbReference>
<dbReference type="Pfam" id="PF03800">
    <property type="entry name" value="Nuf2"/>
    <property type="match status" value="1"/>
</dbReference>
<feature type="domain" description="Kinetochore protein Nuf2 N-terminal" evidence="13">
    <location>
        <begin position="3"/>
        <end position="138"/>
    </location>
</feature>
<dbReference type="GO" id="GO:0045132">
    <property type="term" value="P:meiotic chromosome segregation"/>
    <property type="evidence" value="ECO:0007669"/>
    <property type="project" value="TreeGrafter"/>
</dbReference>
<keyword evidence="8 12" id="KW-0175">Coiled coil</keyword>
<accession>A0AAE0ETK9</accession>
<comment type="similarity">
    <text evidence="3">Belongs to the NUF2 family.</text>
</comment>
<gene>
    <name evidence="15" type="ORF">CYMTET_50565</name>
</gene>
<feature type="domain" description="Nuf2 DHR10-like" evidence="14">
    <location>
        <begin position="252"/>
        <end position="368"/>
    </location>
</feature>
<dbReference type="InterPro" id="IPR038275">
    <property type="entry name" value="Nuf2_N_sf"/>
</dbReference>
<comment type="caution">
    <text evidence="15">The sequence shown here is derived from an EMBL/GenBank/DDBJ whole genome shotgun (WGS) entry which is preliminary data.</text>
</comment>
<name>A0AAE0ETK9_9CHLO</name>
<evidence type="ECO:0000256" key="2">
    <source>
        <dbReference type="ARBA" id="ARBA00004629"/>
    </source>
</evidence>
<dbReference type="Gene3D" id="1.10.418.60">
    <property type="entry name" value="Ncd80 complex, Nuf2 subunit"/>
    <property type="match status" value="1"/>
</dbReference>
<keyword evidence="9" id="KW-0539">Nucleus</keyword>
<evidence type="ECO:0000259" key="14">
    <source>
        <dbReference type="Pfam" id="PF18595"/>
    </source>
</evidence>
<evidence type="ECO:0000256" key="5">
    <source>
        <dbReference type="ARBA" id="ARBA00022618"/>
    </source>
</evidence>
<evidence type="ECO:0008006" key="17">
    <source>
        <dbReference type="Google" id="ProtNLM"/>
    </source>
</evidence>
<evidence type="ECO:0000256" key="1">
    <source>
        <dbReference type="ARBA" id="ARBA00004123"/>
    </source>
</evidence>
<evidence type="ECO:0000256" key="12">
    <source>
        <dbReference type="SAM" id="Coils"/>
    </source>
</evidence>
<dbReference type="PANTHER" id="PTHR21650:SF2">
    <property type="entry name" value="KINETOCHORE PROTEIN NUF2"/>
    <property type="match status" value="1"/>
</dbReference>
<evidence type="ECO:0000256" key="11">
    <source>
        <dbReference type="ARBA" id="ARBA00023328"/>
    </source>
</evidence>
<dbReference type="InterPro" id="IPR041112">
    <property type="entry name" value="Nuf2_DHR10-like"/>
</dbReference>
<comment type="subcellular location">
    <subcellularLocation>
        <location evidence="2">Chromosome</location>
        <location evidence="2">Centromere</location>
        <location evidence="2">Kinetochore</location>
    </subcellularLocation>
    <subcellularLocation>
        <location evidence="1">Nucleus</location>
    </subcellularLocation>
</comment>
<evidence type="ECO:0000256" key="7">
    <source>
        <dbReference type="ARBA" id="ARBA00022838"/>
    </source>
</evidence>
<dbReference type="GO" id="GO:0005634">
    <property type="term" value="C:nucleus"/>
    <property type="evidence" value="ECO:0007669"/>
    <property type="project" value="UniProtKB-SubCell"/>
</dbReference>
<keyword evidence="7" id="KW-0995">Kinetochore</keyword>
<dbReference type="EMBL" id="LGRX02033895">
    <property type="protein sequence ID" value="KAK3239512.1"/>
    <property type="molecule type" value="Genomic_DNA"/>
</dbReference>
<keyword evidence="6" id="KW-0498">Mitosis</keyword>
<feature type="coiled-coil region" evidence="12">
    <location>
        <begin position="125"/>
        <end position="208"/>
    </location>
</feature>
<organism evidence="15 16">
    <name type="scientific">Cymbomonas tetramitiformis</name>
    <dbReference type="NCBI Taxonomy" id="36881"/>
    <lineage>
        <taxon>Eukaryota</taxon>
        <taxon>Viridiplantae</taxon>
        <taxon>Chlorophyta</taxon>
        <taxon>Pyramimonadophyceae</taxon>
        <taxon>Pyramimonadales</taxon>
        <taxon>Pyramimonadaceae</taxon>
        <taxon>Cymbomonas</taxon>
    </lineage>
</organism>
<dbReference type="AlphaFoldDB" id="A0AAE0ETK9"/>
<evidence type="ECO:0000256" key="3">
    <source>
        <dbReference type="ARBA" id="ARBA00005498"/>
    </source>
</evidence>
<keyword evidence="10" id="KW-0131">Cell cycle</keyword>
<dbReference type="Proteomes" id="UP001190700">
    <property type="component" value="Unassembled WGS sequence"/>
</dbReference>
<evidence type="ECO:0000256" key="10">
    <source>
        <dbReference type="ARBA" id="ARBA00023306"/>
    </source>
</evidence>
<dbReference type="InterPro" id="IPR005549">
    <property type="entry name" value="Kinetochore_Nuf2_N"/>
</dbReference>
<keyword evidence="5" id="KW-0132">Cell division</keyword>
<dbReference type="GO" id="GO:0051301">
    <property type="term" value="P:cell division"/>
    <property type="evidence" value="ECO:0007669"/>
    <property type="project" value="UniProtKB-KW"/>
</dbReference>
<dbReference type="GO" id="GO:0007052">
    <property type="term" value="P:mitotic spindle organization"/>
    <property type="evidence" value="ECO:0007669"/>
    <property type="project" value="TreeGrafter"/>
</dbReference>
<sequence length="442" mass="50045">MSYSFPVLTNQEILLCLSELEIPATELDLQKPTFETAKQIYYSLVQLLVGVTREELQQPVFEAVDALEFPALHEESIGTLAFNRALTDLVLSAGIHDFALKDLYKPESGRTRRILSAVINFAKFREEKVQAYEELRENSDATQERYAQLQEANLTLNNQLRNIMSERDAQQPEVDQLERETAELAAKIAALNKEHTGLTTELESLKATDNELSDKVAKEKSHVDSAHQEAQRLRGQIVQSPDRLQRALTDLSNTVEKDKSAVGDAEKKSRELQTRLDTLSKVERDVQKCVNMMMEADVEMAKHKEISRSIKSAKSKIQANGEEIWRLDTEKQHLKRQEQITLDRMQRLAQQGGLKQEAAVAAVAAAREEKCAVESHNAATQARLAELEHQIRAVEQHVKDGRSQHRREMKTVSVKYGMLETKVKEYQQQLLSALPPSPQLGN</sequence>
<dbReference type="GO" id="GO:0044877">
    <property type="term" value="F:protein-containing complex binding"/>
    <property type="evidence" value="ECO:0007669"/>
    <property type="project" value="TreeGrafter"/>
</dbReference>
<evidence type="ECO:0000313" key="15">
    <source>
        <dbReference type="EMBL" id="KAK3239512.1"/>
    </source>
</evidence>
<evidence type="ECO:0000313" key="16">
    <source>
        <dbReference type="Proteomes" id="UP001190700"/>
    </source>
</evidence>
<evidence type="ECO:0000256" key="6">
    <source>
        <dbReference type="ARBA" id="ARBA00022776"/>
    </source>
</evidence>
<dbReference type="GO" id="GO:0031262">
    <property type="term" value="C:Ndc80 complex"/>
    <property type="evidence" value="ECO:0007669"/>
    <property type="project" value="InterPro"/>
</dbReference>
<keyword evidence="4" id="KW-0158">Chromosome</keyword>
<keyword evidence="11" id="KW-0137">Centromere</keyword>
<evidence type="ECO:0000256" key="9">
    <source>
        <dbReference type="ARBA" id="ARBA00023242"/>
    </source>
</evidence>
<dbReference type="GO" id="GO:0051383">
    <property type="term" value="P:kinetochore organization"/>
    <property type="evidence" value="ECO:0007669"/>
    <property type="project" value="TreeGrafter"/>
</dbReference>
<proteinExistence type="inferred from homology"/>